<evidence type="ECO:0000313" key="2">
    <source>
        <dbReference type="Proteomes" id="UP000245683"/>
    </source>
</evidence>
<keyword evidence="2" id="KW-1185">Reference proteome</keyword>
<gene>
    <name evidence="1" type="ORF">DLJ46_30190</name>
</gene>
<accession>A0A317JS51</accession>
<dbReference type="AlphaFoldDB" id="A0A317JS51"/>
<dbReference type="Proteomes" id="UP000245683">
    <property type="component" value="Unassembled WGS sequence"/>
</dbReference>
<name>A0A317JS51_9ACTN</name>
<dbReference type="OrthoDB" id="9792137at2"/>
<dbReference type="GO" id="GO:0008684">
    <property type="term" value="F:2-oxopent-4-enoate hydratase activity"/>
    <property type="evidence" value="ECO:0007669"/>
    <property type="project" value="TreeGrafter"/>
</dbReference>
<proteinExistence type="predicted"/>
<dbReference type="SUPFAM" id="SSF56529">
    <property type="entry name" value="FAH"/>
    <property type="match status" value="1"/>
</dbReference>
<dbReference type="InterPro" id="IPR036663">
    <property type="entry name" value="Fumarylacetoacetase_C_sf"/>
</dbReference>
<comment type="caution">
    <text evidence="1">The sequence shown here is derived from an EMBL/GenBank/DDBJ whole genome shotgun (WGS) entry which is preliminary data.</text>
</comment>
<dbReference type="RefSeq" id="WP_109947906.1">
    <property type="nucleotide sequence ID" value="NZ_QGGF01000760.1"/>
</dbReference>
<organism evidence="1 2">
    <name type="scientific">Micromonospora globispora</name>
    <dbReference type="NCBI Taxonomy" id="1450148"/>
    <lineage>
        <taxon>Bacteria</taxon>
        <taxon>Bacillati</taxon>
        <taxon>Actinomycetota</taxon>
        <taxon>Actinomycetes</taxon>
        <taxon>Micromonosporales</taxon>
        <taxon>Micromonosporaceae</taxon>
        <taxon>Micromonospora</taxon>
    </lineage>
</organism>
<protein>
    <recommendedName>
        <fullName evidence="3">2-keto-4-pentenoate hydratase</fullName>
    </recommendedName>
</protein>
<evidence type="ECO:0008006" key="3">
    <source>
        <dbReference type="Google" id="ProtNLM"/>
    </source>
</evidence>
<dbReference type="EMBL" id="QGSV01000409">
    <property type="protein sequence ID" value="PWU43661.1"/>
    <property type="molecule type" value="Genomic_DNA"/>
</dbReference>
<evidence type="ECO:0000313" key="1">
    <source>
        <dbReference type="EMBL" id="PWU43661.1"/>
    </source>
</evidence>
<reference evidence="2" key="1">
    <citation type="submission" date="2018-05" db="EMBL/GenBank/DDBJ databases">
        <title>Micromonospora globispora sp. nov. and Micromonospora rugosa sp. nov., isolated from marine sediment.</title>
        <authorList>
            <person name="Carro L."/>
            <person name="Aysel V."/>
            <person name="Cetin D."/>
            <person name="Igual J.M."/>
            <person name="Klenk H.-P."/>
            <person name="Trujillo M.E."/>
            <person name="Sahin N."/>
        </authorList>
    </citation>
    <scope>NUCLEOTIDE SEQUENCE [LARGE SCALE GENOMIC DNA]</scope>
    <source>
        <strain evidence="2">S2904</strain>
    </source>
</reference>
<dbReference type="Gene3D" id="3.90.850.10">
    <property type="entry name" value="Fumarylacetoacetase-like, C-terminal domain"/>
    <property type="match status" value="1"/>
</dbReference>
<dbReference type="PANTHER" id="PTHR30143:SF0">
    <property type="entry name" value="2-KETO-4-PENTENOATE HYDRATASE"/>
    <property type="match status" value="1"/>
</dbReference>
<dbReference type="PANTHER" id="PTHR30143">
    <property type="entry name" value="ACID HYDRATASE"/>
    <property type="match status" value="1"/>
</dbReference>
<dbReference type="GO" id="GO:0005737">
    <property type="term" value="C:cytoplasm"/>
    <property type="evidence" value="ECO:0007669"/>
    <property type="project" value="TreeGrafter"/>
</dbReference>
<dbReference type="InterPro" id="IPR050772">
    <property type="entry name" value="Hydratase-Decarb/MhpD_sf"/>
</dbReference>
<sequence>MYDESLVKTFVAARLGAVVEPGMSAAQHDIHEALGLQLAVLDRLVDGGERLAGWKVGLTSGARRDVMGKGFRPFGYLLESRTLASGDVLGHDRIRSCYLEPELCLVLGAPLRGDVDPATARSAVRGVAPAFELNEVRLSGGADDPTTIADGLGNWGIVVGPEAPVRAGLTDVTVDLWHDDTLVARRTPGAAMDDPYLSLSRLCALLHRYGRGLEAGQRVITGSFCNQSVSGPGTWRAAFSDVGEVTVRFA</sequence>